<evidence type="ECO:0000313" key="2">
    <source>
        <dbReference type="EMBL" id="MFD1939895.1"/>
    </source>
</evidence>
<proteinExistence type="predicted"/>
<reference evidence="3" key="1">
    <citation type="journal article" date="2019" name="Int. J. Syst. Evol. Microbiol.">
        <title>The Global Catalogue of Microorganisms (GCM) 10K type strain sequencing project: providing services to taxonomists for standard genome sequencing and annotation.</title>
        <authorList>
            <consortium name="The Broad Institute Genomics Platform"/>
            <consortium name="The Broad Institute Genome Sequencing Center for Infectious Disease"/>
            <person name="Wu L."/>
            <person name="Ma J."/>
        </authorList>
    </citation>
    <scope>NUCLEOTIDE SEQUENCE [LARGE SCALE GENOMIC DNA]</scope>
    <source>
        <strain evidence="3">ICMP 6774ER</strain>
    </source>
</reference>
<sequence length="54" mass="5300">MTFGHLDRWGTAGASIRGTGPRSVGAWRDMDATTAIPAAGAGQGGSGGGVIADR</sequence>
<keyword evidence="3" id="KW-1185">Reference proteome</keyword>
<name>A0ABW4TG00_9ACTN</name>
<organism evidence="2 3">
    <name type="scientific">Nonomuraea mangrovi</name>
    <dbReference type="NCBI Taxonomy" id="2316207"/>
    <lineage>
        <taxon>Bacteria</taxon>
        <taxon>Bacillati</taxon>
        <taxon>Actinomycetota</taxon>
        <taxon>Actinomycetes</taxon>
        <taxon>Streptosporangiales</taxon>
        <taxon>Streptosporangiaceae</taxon>
        <taxon>Nonomuraea</taxon>
    </lineage>
</organism>
<feature type="region of interest" description="Disordered" evidence="1">
    <location>
        <begin position="1"/>
        <end position="26"/>
    </location>
</feature>
<accession>A0ABW4TG00</accession>
<dbReference type="EMBL" id="JBHUFV010000098">
    <property type="protein sequence ID" value="MFD1939895.1"/>
    <property type="molecule type" value="Genomic_DNA"/>
</dbReference>
<dbReference type="Proteomes" id="UP001597368">
    <property type="component" value="Unassembled WGS sequence"/>
</dbReference>
<evidence type="ECO:0000256" key="1">
    <source>
        <dbReference type="SAM" id="MobiDB-lite"/>
    </source>
</evidence>
<comment type="caution">
    <text evidence="2">The sequence shown here is derived from an EMBL/GenBank/DDBJ whole genome shotgun (WGS) entry which is preliminary data.</text>
</comment>
<dbReference type="RefSeq" id="WP_379582595.1">
    <property type="nucleotide sequence ID" value="NZ_JBHUFV010000098.1"/>
</dbReference>
<evidence type="ECO:0000313" key="3">
    <source>
        <dbReference type="Proteomes" id="UP001597368"/>
    </source>
</evidence>
<protein>
    <submittedName>
        <fullName evidence="2">Uncharacterized protein</fullName>
    </submittedName>
</protein>
<gene>
    <name evidence="2" type="ORF">ACFSKW_51410</name>
</gene>